<reference evidence="9" key="2">
    <citation type="submission" date="2025-08" db="UniProtKB">
        <authorList>
            <consortium name="RefSeq"/>
        </authorList>
    </citation>
    <scope>IDENTIFICATION</scope>
    <source>
        <tissue evidence="9">Leaf</tissue>
    </source>
</reference>
<keyword evidence="2" id="KW-0378">Hydrolase</keyword>
<dbReference type="OrthoDB" id="10264738at2759"/>
<dbReference type="Pfam" id="PF00481">
    <property type="entry name" value="PP2C"/>
    <property type="match status" value="1"/>
</dbReference>
<sequence length="336" mass="36484">MGSCLSLSSSSESSPSSESPSSRRLRKPAPEPGAAAGGTPIRRRRNSVDSAGRGGGGGGGPHGIPGRIAANGASGVASLFTQQGKKGTNQDAMIVWENFGSRTDTVFCGVFDGHGPYGHLVARRVRDLLPLKLSANLGSDDSIEETPFGCLDEEISVTLESEKKEKQPDIFATLKKSFLKAFKVMDKELKLHGNIDCLYSGTTAVTVVKQDQDLVIGNLGDSRALLGTRDQNNRLIAVQLTVDLKPNLPREAERIRRCRGRVFALRDEPEVARVWLPNCNSPGLAMARAFGDFCLKEFGIISVPEVSYRRITERDEFIVLATDGFFPLTFCRYGMY</sequence>
<dbReference type="GeneID" id="109726447"/>
<keyword evidence="8" id="KW-1185">Reference proteome</keyword>
<name>A0A6P5H128_ANACO</name>
<dbReference type="GO" id="GO:0004722">
    <property type="term" value="F:protein serine/threonine phosphatase activity"/>
    <property type="evidence" value="ECO:0007669"/>
    <property type="project" value="UniProtKB-EC"/>
</dbReference>
<organism evidence="8 9">
    <name type="scientific">Ananas comosus</name>
    <name type="common">Pineapple</name>
    <name type="synonym">Ananas ananas</name>
    <dbReference type="NCBI Taxonomy" id="4615"/>
    <lineage>
        <taxon>Eukaryota</taxon>
        <taxon>Viridiplantae</taxon>
        <taxon>Streptophyta</taxon>
        <taxon>Embryophyta</taxon>
        <taxon>Tracheophyta</taxon>
        <taxon>Spermatophyta</taxon>
        <taxon>Magnoliopsida</taxon>
        <taxon>Liliopsida</taxon>
        <taxon>Poales</taxon>
        <taxon>Bromeliaceae</taxon>
        <taxon>Bromelioideae</taxon>
        <taxon>Ananas</taxon>
    </lineage>
</organism>
<evidence type="ECO:0000256" key="4">
    <source>
        <dbReference type="ARBA" id="ARBA00047761"/>
    </source>
</evidence>
<evidence type="ECO:0000313" key="8">
    <source>
        <dbReference type="Proteomes" id="UP000515123"/>
    </source>
</evidence>
<feature type="compositionally biased region" description="Gly residues" evidence="6">
    <location>
        <begin position="52"/>
        <end position="63"/>
    </location>
</feature>
<protein>
    <recommendedName>
        <fullName evidence="1">protein-serine/threonine phosphatase</fullName>
        <ecNumber evidence="1">3.1.3.16</ecNumber>
    </recommendedName>
</protein>
<dbReference type="CDD" id="cd00143">
    <property type="entry name" value="PP2Cc"/>
    <property type="match status" value="1"/>
</dbReference>
<feature type="domain" description="PPM-type phosphatase" evidence="7">
    <location>
        <begin position="76"/>
        <end position="336"/>
    </location>
</feature>
<feature type="region of interest" description="Disordered" evidence="6">
    <location>
        <begin position="1"/>
        <end position="70"/>
    </location>
</feature>
<feature type="compositionally biased region" description="Low complexity" evidence="6">
    <location>
        <begin position="1"/>
        <end position="22"/>
    </location>
</feature>
<dbReference type="SUPFAM" id="SSF81606">
    <property type="entry name" value="PP2C-like"/>
    <property type="match status" value="1"/>
</dbReference>
<evidence type="ECO:0000256" key="1">
    <source>
        <dbReference type="ARBA" id="ARBA00013081"/>
    </source>
</evidence>
<dbReference type="RefSeq" id="XP_020111618.1">
    <property type="nucleotide sequence ID" value="XM_020256029.1"/>
</dbReference>
<accession>A0A6P5H128</accession>
<keyword evidence="3" id="KW-0904">Protein phosphatase</keyword>
<evidence type="ECO:0000256" key="2">
    <source>
        <dbReference type="ARBA" id="ARBA00022801"/>
    </source>
</evidence>
<dbReference type="Gene3D" id="3.60.40.10">
    <property type="entry name" value="PPM-type phosphatase domain"/>
    <property type="match status" value="1"/>
</dbReference>
<evidence type="ECO:0000256" key="6">
    <source>
        <dbReference type="SAM" id="MobiDB-lite"/>
    </source>
</evidence>
<evidence type="ECO:0000259" key="7">
    <source>
        <dbReference type="PROSITE" id="PS51746"/>
    </source>
</evidence>
<dbReference type="PROSITE" id="PS51746">
    <property type="entry name" value="PPM_2"/>
    <property type="match status" value="1"/>
</dbReference>
<dbReference type="Proteomes" id="UP000515123">
    <property type="component" value="Linkage group 21"/>
</dbReference>
<evidence type="ECO:0000256" key="3">
    <source>
        <dbReference type="ARBA" id="ARBA00022912"/>
    </source>
</evidence>
<dbReference type="EC" id="3.1.3.16" evidence="1"/>
<dbReference type="InterPro" id="IPR001932">
    <property type="entry name" value="PPM-type_phosphatase-like_dom"/>
</dbReference>
<proteinExistence type="predicted"/>
<dbReference type="SMART" id="SM00332">
    <property type="entry name" value="PP2Cc"/>
    <property type="match status" value="1"/>
</dbReference>
<comment type="catalytic activity">
    <reaction evidence="4">
        <text>O-phospho-L-seryl-[protein] + H2O = L-seryl-[protein] + phosphate</text>
        <dbReference type="Rhea" id="RHEA:20629"/>
        <dbReference type="Rhea" id="RHEA-COMP:9863"/>
        <dbReference type="Rhea" id="RHEA-COMP:11604"/>
        <dbReference type="ChEBI" id="CHEBI:15377"/>
        <dbReference type="ChEBI" id="CHEBI:29999"/>
        <dbReference type="ChEBI" id="CHEBI:43474"/>
        <dbReference type="ChEBI" id="CHEBI:83421"/>
        <dbReference type="EC" id="3.1.3.16"/>
    </reaction>
</comment>
<dbReference type="InterPro" id="IPR015655">
    <property type="entry name" value="PP2C"/>
</dbReference>
<gene>
    <name evidence="9" type="primary">LOC109726447</name>
</gene>
<evidence type="ECO:0000256" key="5">
    <source>
        <dbReference type="ARBA" id="ARBA00048336"/>
    </source>
</evidence>
<reference evidence="8" key="1">
    <citation type="journal article" date="2015" name="Nat. Genet.">
        <title>The pineapple genome and the evolution of CAM photosynthesis.</title>
        <authorList>
            <person name="Ming R."/>
            <person name="VanBuren R."/>
            <person name="Wai C.M."/>
            <person name="Tang H."/>
            <person name="Schatz M.C."/>
            <person name="Bowers J.E."/>
            <person name="Lyons E."/>
            <person name="Wang M.L."/>
            <person name="Chen J."/>
            <person name="Biggers E."/>
            <person name="Zhang J."/>
            <person name="Huang L."/>
            <person name="Zhang L."/>
            <person name="Miao W."/>
            <person name="Zhang J."/>
            <person name="Ye Z."/>
            <person name="Miao C."/>
            <person name="Lin Z."/>
            <person name="Wang H."/>
            <person name="Zhou H."/>
            <person name="Yim W.C."/>
            <person name="Priest H.D."/>
            <person name="Zheng C."/>
            <person name="Woodhouse M."/>
            <person name="Edger P.P."/>
            <person name="Guyot R."/>
            <person name="Guo H.B."/>
            <person name="Guo H."/>
            <person name="Zheng G."/>
            <person name="Singh R."/>
            <person name="Sharma A."/>
            <person name="Min X."/>
            <person name="Zheng Y."/>
            <person name="Lee H."/>
            <person name="Gurtowski J."/>
            <person name="Sedlazeck F.J."/>
            <person name="Harkess A."/>
            <person name="McKain M.R."/>
            <person name="Liao Z."/>
            <person name="Fang J."/>
            <person name="Liu J."/>
            <person name="Zhang X."/>
            <person name="Zhang Q."/>
            <person name="Hu W."/>
            <person name="Qin Y."/>
            <person name="Wang K."/>
            <person name="Chen L.Y."/>
            <person name="Shirley N."/>
            <person name="Lin Y.R."/>
            <person name="Liu L.Y."/>
            <person name="Hernandez A.G."/>
            <person name="Wright C.L."/>
            <person name="Bulone V."/>
            <person name="Tuskan G.A."/>
            <person name="Heath K."/>
            <person name="Zee F."/>
            <person name="Moore P.H."/>
            <person name="Sunkar R."/>
            <person name="Leebens-Mack J.H."/>
            <person name="Mockler T."/>
            <person name="Bennetzen J.L."/>
            <person name="Freeling M."/>
            <person name="Sankoff D."/>
            <person name="Paterson A.H."/>
            <person name="Zhu X."/>
            <person name="Yang X."/>
            <person name="Smith J.A."/>
            <person name="Cushman J.C."/>
            <person name="Paull R.E."/>
            <person name="Yu Q."/>
        </authorList>
    </citation>
    <scope>NUCLEOTIDE SEQUENCE [LARGE SCALE GENOMIC DNA]</scope>
    <source>
        <strain evidence="8">cv. F153</strain>
    </source>
</reference>
<evidence type="ECO:0000313" key="9">
    <source>
        <dbReference type="RefSeq" id="XP_020111618.1"/>
    </source>
</evidence>
<comment type="catalytic activity">
    <reaction evidence="5">
        <text>O-phospho-L-threonyl-[protein] + H2O = L-threonyl-[protein] + phosphate</text>
        <dbReference type="Rhea" id="RHEA:47004"/>
        <dbReference type="Rhea" id="RHEA-COMP:11060"/>
        <dbReference type="Rhea" id="RHEA-COMP:11605"/>
        <dbReference type="ChEBI" id="CHEBI:15377"/>
        <dbReference type="ChEBI" id="CHEBI:30013"/>
        <dbReference type="ChEBI" id="CHEBI:43474"/>
        <dbReference type="ChEBI" id="CHEBI:61977"/>
        <dbReference type="EC" id="3.1.3.16"/>
    </reaction>
</comment>
<dbReference type="InterPro" id="IPR036457">
    <property type="entry name" value="PPM-type-like_dom_sf"/>
</dbReference>
<dbReference type="AlphaFoldDB" id="A0A6P5H128"/>
<dbReference type="PANTHER" id="PTHR47992">
    <property type="entry name" value="PROTEIN PHOSPHATASE"/>
    <property type="match status" value="1"/>
</dbReference>